<reference evidence="7" key="1">
    <citation type="submission" date="2023-01" db="EMBL/GenBank/DDBJ databases">
        <title>Genome assembly of the deep-sea coral Lophelia pertusa.</title>
        <authorList>
            <person name="Herrera S."/>
            <person name="Cordes E."/>
        </authorList>
    </citation>
    <scope>NUCLEOTIDE SEQUENCE</scope>
    <source>
        <strain evidence="7">USNM1676648</strain>
        <tissue evidence="7">Polyp</tissue>
    </source>
</reference>
<dbReference type="GO" id="GO:0006308">
    <property type="term" value="P:DNA catabolic process"/>
    <property type="evidence" value="ECO:0007669"/>
    <property type="project" value="TreeGrafter"/>
</dbReference>
<evidence type="ECO:0000256" key="6">
    <source>
        <dbReference type="ARBA" id="ARBA00022842"/>
    </source>
</evidence>
<dbReference type="InterPro" id="IPR040393">
    <property type="entry name" value="TREX1/2"/>
</dbReference>
<evidence type="ECO:0000256" key="4">
    <source>
        <dbReference type="ARBA" id="ARBA00022801"/>
    </source>
</evidence>
<dbReference type="Gene3D" id="3.30.420.10">
    <property type="entry name" value="Ribonuclease H-like superfamily/Ribonuclease H"/>
    <property type="match status" value="1"/>
</dbReference>
<dbReference type="GO" id="GO:0008296">
    <property type="term" value="F:3'-5'-DNA exonuclease activity"/>
    <property type="evidence" value="ECO:0007669"/>
    <property type="project" value="TreeGrafter"/>
</dbReference>
<keyword evidence="4" id="KW-0378">Hydrolase</keyword>
<dbReference type="GO" id="GO:0046872">
    <property type="term" value="F:metal ion binding"/>
    <property type="evidence" value="ECO:0007669"/>
    <property type="project" value="UniProtKB-KW"/>
</dbReference>
<keyword evidence="5" id="KW-0269">Exonuclease</keyword>
<keyword evidence="8" id="KW-1185">Reference proteome</keyword>
<protein>
    <recommendedName>
        <fullName evidence="9">Exonuclease domain-containing protein</fullName>
    </recommendedName>
</protein>
<dbReference type="InterPro" id="IPR036397">
    <property type="entry name" value="RNaseH_sf"/>
</dbReference>
<gene>
    <name evidence="7" type="ORF">OS493_001628</name>
</gene>
<dbReference type="PANTHER" id="PTHR13058:SF19">
    <property type="entry name" value="LD40940P"/>
    <property type="match status" value="1"/>
</dbReference>
<dbReference type="SUPFAM" id="SSF53098">
    <property type="entry name" value="Ribonuclease H-like"/>
    <property type="match status" value="1"/>
</dbReference>
<comment type="cofactor">
    <cofactor evidence="1">
        <name>Mg(2+)</name>
        <dbReference type="ChEBI" id="CHEBI:18420"/>
    </cofactor>
</comment>
<dbReference type="Proteomes" id="UP001163046">
    <property type="component" value="Unassembled WGS sequence"/>
</dbReference>
<evidence type="ECO:0000256" key="2">
    <source>
        <dbReference type="ARBA" id="ARBA00022722"/>
    </source>
</evidence>
<dbReference type="PANTHER" id="PTHR13058">
    <property type="entry name" value="THREE PRIME REPAIR EXONUCLEASE 1, 2"/>
    <property type="match status" value="1"/>
</dbReference>
<dbReference type="OrthoDB" id="5976735at2759"/>
<dbReference type="AlphaFoldDB" id="A0A9W9ZIB7"/>
<evidence type="ECO:0008006" key="9">
    <source>
        <dbReference type="Google" id="ProtNLM"/>
    </source>
</evidence>
<evidence type="ECO:0000256" key="3">
    <source>
        <dbReference type="ARBA" id="ARBA00022723"/>
    </source>
</evidence>
<dbReference type="GO" id="GO:0003676">
    <property type="term" value="F:nucleic acid binding"/>
    <property type="evidence" value="ECO:0007669"/>
    <property type="project" value="InterPro"/>
</dbReference>
<evidence type="ECO:0000256" key="1">
    <source>
        <dbReference type="ARBA" id="ARBA00001946"/>
    </source>
</evidence>
<evidence type="ECO:0000256" key="5">
    <source>
        <dbReference type="ARBA" id="ARBA00022839"/>
    </source>
</evidence>
<organism evidence="7 8">
    <name type="scientific">Desmophyllum pertusum</name>
    <dbReference type="NCBI Taxonomy" id="174260"/>
    <lineage>
        <taxon>Eukaryota</taxon>
        <taxon>Metazoa</taxon>
        <taxon>Cnidaria</taxon>
        <taxon>Anthozoa</taxon>
        <taxon>Hexacorallia</taxon>
        <taxon>Scleractinia</taxon>
        <taxon>Caryophylliina</taxon>
        <taxon>Caryophylliidae</taxon>
        <taxon>Desmophyllum</taxon>
    </lineage>
</organism>
<proteinExistence type="predicted"/>
<keyword evidence="3" id="KW-0479">Metal-binding</keyword>
<dbReference type="GO" id="GO:0005737">
    <property type="term" value="C:cytoplasm"/>
    <property type="evidence" value="ECO:0007669"/>
    <property type="project" value="TreeGrafter"/>
</dbReference>
<accession>A0A9W9ZIB7</accession>
<evidence type="ECO:0000313" key="8">
    <source>
        <dbReference type="Proteomes" id="UP001163046"/>
    </source>
</evidence>
<dbReference type="InterPro" id="IPR012337">
    <property type="entry name" value="RNaseH-like_sf"/>
</dbReference>
<evidence type="ECO:0000313" key="7">
    <source>
        <dbReference type="EMBL" id="KAJ7381484.1"/>
    </source>
</evidence>
<keyword evidence="2" id="KW-0540">Nuclease</keyword>
<comment type="caution">
    <text evidence="7">The sequence shown here is derived from an EMBL/GenBank/DDBJ whole genome shotgun (WGS) entry which is preliminary data.</text>
</comment>
<name>A0A9W9ZIB7_9CNID</name>
<keyword evidence="6" id="KW-0460">Magnesium</keyword>
<dbReference type="EMBL" id="MU826350">
    <property type="protein sequence ID" value="KAJ7381484.1"/>
    <property type="molecule type" value="Genomic_DNA"/>
</dbReference>
<sequence>MPKRAIDPGASKVTGLSVGFSKGVRALCKDGKAVEAADRETGLKGLSEFLKKQSSNKPTLLVAHNGQSFDAPRLVANIEAGQVTDEFSNANIFFGDSLIASRKMFKRKQRLKLSDIYHDTFKQEFNAHDALEDCKALQAVLCKHGKPLQELVSQTATPFSHYPSTRKYQERLRSVKDTYTGHLTSTRVINRLGNLGVTFTLLRDIYNSCGRQAFISFLAGKCRGRVRVTDDIGELCKILKRVS</sequence>